<dbReference type="InterPro" id="IPR051055">
    <property type="entry name" value="PIF1_helicase"/>
</dbReference>
<evidence type="ECO:0000313" key="3">
    <source>
        <dbReference type="Proteomes" id="UP001164746"/>
    </source>
</evidence>
<dbReference type="Pfam" id="PF03372">
    <property type="entry name" value="Exo_endo_phos"/>
    <property type="match status" value="1"/>
</dbReference>
<reference evidence="2" key="1">
    <citation type="submission" date="2022-11" db="EMBL/GenBank/DDBJ databases">
        <title>Centuries of genome instability and evolution in soft-shell clam transmissible cancer (bioRxiv).</title>
        <authorList>
            <person name="Hart S.F.M."/>
            <person name="Yonemitsu M.A."/>
            <person name="Giersch R.M."/>
            <person name="Beal B.F."/>
            <person name="Arriagada G."/>
            <person name="Davis B.W."/>
            <person name="Ostrander E.A."/>
            <person name="Goff S.P."/>
            <person name="Metzger M.J."/>
        </authorList>
    </citation>
    <scope>NUCLEOTIDE SEQUENCE</scope>
    <source>
        <strain evidence="2">MELC-2E11</strain>
        <tissue evidence="2">Siphon/mantle</tissue>
    </source>
</reference>
<dbReference type="InterPro" id="IPR005135">
    <property type="entry name" value="Endo/exonuclease/phosphatase"/>
</dbReference>
<accession>A0ABY7FKP3</accession>
<protein>
    <submittedName>
        <fullName evidence="2">PIF1-like protein</fullName>
    </submittedName>
</protein>
<dbReference type="EMBL" id="CP111023">
    <property type="protein sequence ID" value="WAR21306.1"/>
    <property type="molecule type" value="Genomic_DNA"/>
</dbReference>
<proteinExistence type="predicted"/>
<gene>
    <name evidence="2" type="ORF">MAR_015280</name>
</gene>
<keyword evidence="3" id="KW-1185">Reference proteome</keyword>
<dbReference type="Gene3D" id="3.40.50.300">
    <property type="entry name" value="P-loop containing nucleotide triphosphate hydrolases"/>
    <property type="match status" value="1"/>
</dbReference>
<dbReference type="PANTHER" id="PTHR47642">
    <property type="entry name" value="ATP-DEPENDENT DNA HELICASE"/>
    <property type="match status" value="1"/>
</dbReference>
<dbReference type="Proteomes" id="UP001164746">
    <property type="component" value="Chromosome 12"/>
</dbReference>
<evidence type="ECO:0000259" key="1">
    <source>
        <dbReference type="Pfam" id="PF03372"/>
    </source>
</evidence>
<evidence type="ECO:0000313" key="2">
    <source>
        <dbReference type="EMBL" id="WAR21306.1"/>
    </source>
</evidence>
<organism evidence="2 3">
    <name type="scientific">Mya arenaria</name>
    <name type="common">Soft-shell clam</name>
    <dbReference type="NCBI Taxonomy" id="6604"/>
    <lineage>
        <taxon>Eukaryota</taxon>
        <taxon>Metazoa</taxon>
        <taxon>Spiralia</taxon>
        <taxon>Lophotrochozoa</taxon>
        <taxon>Mollusca</taxon>
        <taxon>Bivalvia</taxon>
        <taxon>Autobranchia</taxon>
        <taxon>Heteroconchia</taxon>
        <taxon>Euheterodonta</taxon>
        <taxon>Imparidentia</taxon>
        <taxon>Neoheterodontei</taxon>
        <taxon>Myida</taxon>
        <taxon>Myoidea</taxon>
        <taxon>Myidae</taxon>
        <taxon>Mya</taxon>
    </lineage>
</organism>
<dbReference type="CDD" id="cd18809">
    <property type="entry name" value="SF1_C_RecD"/>
    <property type="match status" value="1"/>
</dbReference>
<dbReference type="InterPro" id="IPR036691">
    <property type="entry name" value="Endo/exonu/phosph_ase_sf"/>
</dbReference>
<dbReference type="PANTHER" id="PTHR47642:SF5">
    <property type="entry name" value="ATP-DEPENDENT DNA HELICASE"/>
    <property type="match status" value="1"/>
</dbReference>
<dbReference type="SUPFAM" id="SSF52540">
    <property type="entry name" value="P-loop containing nucleoside triphosphate hydrolases"/>
    <property type="match status" value="1"/>
</dbReference>
<dbReference type="SUPFAM" id="SSF56219">
    <property type="entry name" value="DNase I-like"/>
    <property type="match status" value="1"/>
</dbReference>
<sequence length="428" mass="48292">MSQATDYVQGDISASGAKALLQVAKNMEPPKTQNLPYIIELKETGNYMTTHNINTVDGLTNGATCKIVFVQCILQFAWVTFPEQDIGSITRHKQRHMYRLNSKIDNSWTPILKVQKEFQVGKSNKARVVRKQFPLKQAEAITIHKSQGSTLDKAAVSFKGSIQKHMVYVALSRVRSLEDLCLLDFDAGKISVDVAVQQEMKRLRKDKMLQCEQDIGLGGKVTVVCHNGRSLHKHIDSYRNDQRINNADILIIPETWATKYDPLNHYYIEGFQNPLCVFSSNSRKRPHSGTFIYVKVGVAIVSSQQHIEPDIEGASIVVLKDNHKYEVVSIYCHPPGNSLKISKLARSLLSIEKLAIIAGDFNIDHLQVPQCKKLTDMMKVMFHAKHVILQSTTDFGTAIDQIYTNVPVNRSGVLETYWSDHKMVWAVL</sequence>
<dbReference type="InterPro" id="IPR027417">
    <property type="entry name" value="P-loop_NTPase"/>
</dbReference>
<feature type="domain" description="Endonuclease/exonuclease/phosphatase" evidence="1">
    <location>
        <begin position="231"/>
        <end position="421"/>
    </location>
</feature>
<dbReference type="Gene3D" id="3.60.10.10">
    <property type="entry name" value="Endonuclease/exonuclease/phosphatase"/>
    <property type="match status" value="1"/>
</dbReference>
<name>A0ABY7FKP3_MYAAR</name>